<evidence type="ECO:0000256" key="7">
    <source>
        <dbReference type="ARBA" id="ARBA00022679"/>
    </source>
</evidence>
<comment type="catalytic activity">
    <reaction evidence="1">
        <text>(7,8-dihydropterin-6-yl)methyl diphosphate + 4-aminobenzoate = 7,8-dihydropteroate + diphosphate</text>
        <dbReference type="Rhea" id="RHEA:19949"/>
        <dbReference type="ChEBI" id="CHEBI:17836"/>
        <dbReference type="ChEBI" id="CHEBI:17839"/>
        <dbReference type="ChEBI" id="CHEBI:33019"/>
        <dbReference type="ChEBI" id="CHEBI:72950"/>
        <dbReference type="EC" id="2.5.1.15"/>
    </reaction>
</comment>
<name>A0ABW2NPE4_9BACL</name>
<dbReference type="InterPro" id="IPR006390">
    <property type="entry name" value="DHP_synth_dom"/>
</dbReference>
<comment type="cofactor">
    <cofactor evidence="2 12">
        <name>Mg(2+)</name>
        <dbReference type="ChEBI" id="CHEBI:18420"/>
    </cofactor>
</comment>
<evidence type="ECO:0000256" key="3">
    <source>
        <dbReference type="ARBA" id="ARBA00004763"/>
    </source>
</evidence>
<evidence type="ECO:0000256" key="12">
    <source>
        <dbReference type="RuleBase" id="RU361205"/>
    </source>
</evidence>
<dbReference type="PANTHER" id="PTHR20941:SF1">
    <property type="entry name" value="FOLIC ACID SYNTHESIS PROTEIN FOL1"/>
    <property type="match status" value="1"/>
</dbReference>
<reference evidence="15" key="1">
    <citation type="journal article" date="2019" name="Int. J. Syst. Evol. Microbiol.">
        <title>The Global Catalogue of Microorganisms (GCM) 10K type strain sequencing project: providing services to taxonomists for standard genome sequencing and annotation.</title>
        <authorList>
            <consortium name="The Broad Institute Genomics Platform"/>
            <consortium name="The Broad Institute Genome Sequencing Center for Infectious Disease"/>
            <person name="Wu L."/>
            <person name="Ma J."/>
        </authorList>
    </citation>
    <scope>NUCLEOTIDE SEQUENCE [LARGE SCALE GENOMIC DNA]</scope>
    <source>
        <strain evidence="15">NBRC 106396</strain>
    </source>
</reference>
<evidence type="ECO:0000256" key="2">
    <source>
        <dbReference type="ARBA" id="ARBA00001946"/>
    </source>
</evidence>
<evidence type="ECO:0000313" key="15">
    <source>
        <dbReference type="Proteomes" id="UP001596549"/>
    </source>
</evidence>
<comment type="similarity">
    <text evidence="4 12">Belongs to the DHPS family.</text>
</comment>
<keyword evidence="7 12" id="KW-0808">Transferase</keyword>
<dbReference type="PROSITE" id="PS00792">
    <property type="entry name" value="DHPS_1"/>
    <property type="match status" value="1"/>
</dbReference>
<dbReference type="InterPro" id="IPR000489">
    <property type="entry name" value="Pterin-binding_dom"/>
</dbReference>
<dbReference type="EC" id="2.5.1.15" evidence="5 12"/>
<evidence type="ECO:0000256" key="5">
    <source>
        <dbReference type="ARBA" id="ARBA00012458"/>
    </source>
</evidence>
<evidence type="ECO:0000256" key="4">
    <source>
        <dbReference type="ARBA" id="ARBA00009503"/>
    </source>
</evidence>
<sequence length="282" mass="30606">MNDTLLYNSCVIQAGSHTLDFSKKTYVMGILNATPDSFSDGGKFNHIETAVKHAKQMIADGADIIDVGGESTRPGAEKVGLDEELSRVIPLIEALSKEIPVPISIDTYKAEVARQAILAGAHIINDVWGAKADPLMAATAAELDVPIILMHNRDNTDYEDFMQDMIADLKHSIAIAVKAGVRPENIILDPGIGFVKTYEQNLETMRRLDEIAAIGYPVLLGTSRKSMIGKALDLPVTERMEGTGATVCLGIERGCSIVRVHDVKEIARMTKMMDAMLGRGRS</sequence>
<evidence type="ECO:0000313" key="14">
    <source>
        <dbReference type="EMBL" id="MFC7372336.1"/>
    </source>
</evidence>
<organism evidence="14 15">
    <name type="scientific">Fictibacillus iocasae</name>
    <dbReference type="NCBI Taxonomy" id="2715437"/>
    <lineage>
        <taxon>Bacteria</taxon>
        <taxon>Bacillati</taxon>
        <taxon>Bacillota</taxon>
        <taxon>Bacilli</taxon>
        <taxon>Bacillales</taxon>
        <taxon>Fictibacillaceae</taxon>
        <taxon>Fictibacillus</taxon>
    </lineage>
</organism>
<dbReference type="CDD" id="cd00739">
    <property type="entry name" value="DHPS"/>
    <property type="match status" value="1"/>
</dbReference>
<keyword evidence="9 12" id="KW-0460">Magnesium</keyword>
<evidence type="ECO:0000256" key="9">
    <source>
        <dbReference type="ARBA" id="ARBA00022842"/>
    </source>
</evidence>
<dbReference type="RefSeq" id="WP_379749822.1">
    <property type="nucleotide sequence ID" value="NZ_JBHTCP010000036.1"/>
</dbReference>
<dbReference type="Proteomes" id="UP001596549">
    <property type="component" value="Unassembled WGS sequence"/>
</dbReference>
<evidence type="ECO:0000256" key="8">
    <source>
        <dbReference type="ARBA" id="ARBA00022723"/>
    </source>
</evidence>
<dbReference type="NCBIfam" id="TIGR01496">
    <property type="entry name" value="DHPS"/>
    <property type="match status" value="1"/>
</dbReference>
<comment type="pathway">
    <text evidence="3 12">Cofactor biosynthesis; tetrahydrofolate biosynthesis; 7,8-dihydrofolate from 2-amino-4-hydroxy-6-hydroxymethyl-7,8-dihydropteridine diphosphate and 4-aminobenzoate: step 1/2.</text>
</comment>
<evidence type="ECO:0000259" key="13">
    <source>
        <dbReference type="PROSITE" id="PS50972"/>
    </source>
</evidence>
<dbReference type="InterPro" id="IPR011005">
    <property type="entry name" value="Dihydropteroate_synth-like_sf"/>
</dbReference>
<evidence type="ECO:0000256" key="10">
    <source>
        <dbReference type="ARBA" id="ARBA00022909"/>
    </source>
</evidence>
<protein>
    <recommendedName>
        <fullName evidence="6 12">Dihydropteroate synthase</fullName>
        <shortName evidence="12">DHPS</shortName>
        <ecNumber evidence="5 12">2.5.1.15</ecNumber>
    </recommendedName>
    <alternativeName>
        <fullName evidence="11 12">Dihydropteroate pyrophosphorylase</fullName>
    </alternativeName>
</protein>
<dbReference type="GO" id="GO:0004156">
    <property type="term" value="F:dihydropteroate synthase activity"/>
    <property type="evidence" value="ECO:0007669"/>
    <property type="project" value="UniProtKB-EC"/>
</dbReference>
<comment type="caution">
    <text evidence="14">The sequence shown here is derived from an EMBL/GenBank/DDBJ whole genome shotgun (WGS) entry which is preliminary data.</text>
</comment>
<keyword evidence="10 12" id="KW-0289">Folate biosynthesis</keyword>
<feature type="domain" description="Pterin-binding" evidence="13">
    <location>
        <begin position="25"/>
        <end position="271"/>
    </location>
</feature>
<accession>A0ABW2NPE4</accession>
<dbReference type="EMBL" id="JBHTCP010000036">
    <property type="protein sequence ID" value="MFC7372336.1"/>
    <property type="molecule type" value="Genomic_DNA"/>
</dbReference>
<evidence type="ECO:0000256" key="6">
    <source>
        <dbReference type="ARBA" id="ARBA00016919"/>
    </source>
</evidence>
<evidence type="ECO:0000256" key="11">
    <source>
        <dbReference type="ARBA" id="ARBA00030193"/>
    </source>
</evidence>
<dbReference type="PROSITE" id="PS50972">
    <property type="entry name" value="PTERIN_BINDING"/>
    <property type="match status" value="1"/>
</dbReference>
<dbReference type="SUPFAM" id="SSF51717">
    <property type="entry name" value="Dihydropteroate synthetase-like"/>
    <property type="match status" value="1"/>
</dbReference>
<evidence type="ECO:0000256" key="1">
    <source>
        <dbReference type="ARBA" id="ARBA00000012"/>
    </source>
</evidence>
<keyword evidence="8 12" id="KW-0479">Metal-binding</keyword>
<dbReference type="PANTHER" id="PTHR20941">
    <property type="entry name" value="FOLATE SYNTHESIS PROTEINS"/>
    <property type="match status" value="1"/>
</dbReference>
<proteinExistence type="inferred from homology"/>
<dbReference type="InterPro" id="IPR045031">
    <property type="entry name" value="DHP_synth-like"/>
</dbReference>
<comment type="function">
    <text evidence="12">Catalyzes the condensation of para-aminobenzoate (pABA) with 6-hydroxymethyl-7,8-dihydropterin diphosphate (DHPt-PP) to form 7,8-dihydropteroate (H2Pte), the immediate precursor of folate derivatives.</text>
</comment>
<keyword evidence="15" id="KW-1185">Reference proteome</keyword>
<dbReference type="PROSITE" id="PS00793">
    <property type="entry name" value="DHPS_2"/>
    <property type="match status" value="1"/>
</dbReference>
<dbReference type="Pfam" id="PF00809">
    <property type="entry name" value="Pterin_bind"/>
    <property type="match status" value="1"/>
</dbReference>
<dbReference type="Gene3D" id="3.20.20.20">
    <property type="entry name" value="Dihydropteroate synthase-like"/>
    <property type="match status" value="1"/>
</dbReference>
<gene>
    <name evidence="14" type="primary">folP</name>
    <name evidence="14" type="ORF">ACFQPF_11680</name>
</gene>